<gene>
    <name evidence="1" type="ORF">SteCoe_4288</name>
</gene>
<protein>
    <submittedName>
        <fullName evidence="1">Uncharacterized protein</fullName>
    </submittedName>
</protein>
<name>A0A1R2CV44_9CILI</name>
<proteinExistence type="predicted"/>
<comment type="caution">
    <text evidence="1">The sequence shown here is derived from an EMBL/GenBank/DDBJ whole genome shotgun (WGS) entry which is preliminary data.</text>
</comment>
<organism evidence="1 2">
    <name type="scientific">Stentor coeruleus</name>
    <dbReference type="NCBI Taxonomy" id="5963"/>
    <lineage>
        <taxon>Eukaryota</taxon>
        <taxon>Sar</taxon>
        <taxon>Alveolata</taxon>
        <taxon>Ciliophora</taxon>
        <taxon>Postciliodesmatophora</taxon>
        <taxon>Heterotrichea</taxon>
        <taxon>Heterotrichida</taxon>
        <taxon>Stentoridae</taxon>
        <taxon>Stentor</taxon>
    </lineage>
</organism>
<dbReference type="AlphaFoldDB" id="A0A1R2CV44"/>
<evidence type="ECO:0000313" key="2">
    <source>
        <dbReference type="Proteomes" id="UP000187209"/>
    </source>
</evidence>
<dbReference type="Proteomes" id="UP000187209">
    <property type="component" value="Unassembled WGS sequence"/>
</dbReference>
<dbReference type="OrthoDB" id="317303at2759"/>
<reference evidence="1 2" key="1">
    <citation type="submission" date="2016-11" db="EMBL/GenBank/DDBJ databases">
        <title>The macronuclear genome of Stentor coeruleus: a giant cell with tiny introns.</title>
        <authorList>
            <person name="Slabodnick M."/>
            <person name="Ruby J.G."/>
            <person name="Reiff S.B."/>
            <person name="Swart E.C."/>
            <person name="Gosai S."/>
            <person name="Prabakaran S."/>
            <person name="Witkowska E."/>
            <person name="Larue G.E."/>
            <person name="Fisher S."/>
            <person name="Freeman R.M."/>
            <person name="Gunawardena J."/>
            <person name="Chu W."/>
            <person name="Stover N.A."/>
            <person name="Gregory B.D."/>
            <person name="Nowacki M."/>
            <person name="Derisi J."/>
            <person name="Roy S.W."/>
            <person name="Marshall W.F."/>
            <person name="Sood P."/>
        </authorList>
    </citation>
    <scope>NUCLEOTIDE SEQUENCE [LARGE SCALE GENOMIC DNA]</scope>
    <source>
        <strain evidence="1">WM001</strain>
    </source>
</reference>
<evidence type="ECO:0000313" key="1">
    <source>
        <dbReference type="EMBL" id="OMJ92840.1"/>
    </source>
</evidence>
<dbReference type="EMBL" id="MPUH01000053">
    <property type="protein sequence ID" value="OMJ92840.1"/>
    <property type="molecule type" value="Genomic_DNA"/>
</dbReference>
<sequence>MSSFENLLLTQTEKQLSILQDQSHCYSEWLKNERKLIDKYIIQENFCSNYTTDLWEAASFHIIDGLSEIKGKWNSINGLCLEEGLYLANRIIRCKEFITLKSLAVEIKVEVKLSLNSEVWIVTRGTGVKDPNSAILKISKESEIDGIFIVFGSPIGNDNEFVFFKRQQIPEEKFDPNEEFTNLDIRIKDNGDDRIYVSIKLSTLQSTVFQTYCNKFIPSLIENRVIIAGYGRNVIIKGISIQQKERSSMGIIIEASKRQQCCSIF</sequence>
<accession>A0A1R2CV44</accession>
<keyword evidence="2" id="KW-1185">Reference proteome</keyword>